<gene>
    <name evidence="1" type="ORF">NPE20_06165</name>
</gene>
<dbReference type="InterPro" id="IPR024364">
    <property type="entry name" value="Baseplate_phage_T4-like"/>
</dbReference>
<evidence type="ECO:0000313" key="2">
    <source>
        <dbReference type="Proteomes" id="UP001204376"/>
    </source>
</evidence>
<sequence>MQALTPADLLQLWEIGSEQTLIERSLLLLAKALPEQTPSSLAMLSIGDRDEMLLCLREYLFGTKLKNTAICPKCAEIVEWESSSRDMHLQPVPPLPANSVLEFVREDLSIKYRLPNSTDLLRVIRNSNSYIADPNKLLTDCIIDIQHNNQPVQVKNLDTETLQAFEEQISNDDPQADIGIMLNCPACSNEWEAKFDILSYLWTEIDVWATHLLHEIYLLASAFGWAEKDILNMSPQRRTMYVKLIQA</sequence>
<comment type="caution">
    <text evidence="1">The sequence shown here is derived from an EMBL/GenBank/DDBJ whole genome shotgun (WGS) entry which is preliminary data.</text>
</comment>
<reference evidence="1 2" key="1">
    <citation type="submission" date="2022-07" db="EMBL/GenBank/DDBJ databases">
        <title>Mucilaginibacter sp. JC4.</title>
        <authorList>
            <person name="Le V."/>
            <person name="Ko S.-R."/>
            <person name="Ahn C.-Y."/>
            <person name="Oh H.-M."/>
        </authorList>
    </citation>
    <scope>NUCLEOTIDE SEQUENCE [LARGE SCALE GENOMIC DNA]</scope>
    <source>
        <strain evidence="1 2">JC4</strain>
    </source>
</reference>
<keyword evidence="2" id="KW-1185">Reference proteome</keyword>
<dbReference type="RefSeq" id="WP_256537735.1">
    <property type="nucleotide sequence ID" value="NZ_JANHOH010000001.1"/>
</dbReference>
<evidence type="ECO:0008006" key="3">
    <source>
        <dbReference type="Google" id="ProtNLM"/>
    </source>
</evidence>
<dbReference type="EMBL" id="JANHOH010000001">
    <property type="protein sequence ID" value="MCQ6957530.1"/>
    <property type="molecule type" value="Genomic_DNA"/>
</dbReference>
<dbReference type="Pfam" id="PF12322">
    <property type="entry name" value="T4_baseplate"/>
    <property type="match status" value="1"/>
</dbReference>
<dbReference type="Proteomes" id="UP001204376">
    <property type="component" value="Unassembled WGS sequence"/>
</dbReference>
<proteinExistence type="predicted"/>
<organism evidence="1 2">
    <name type="scientific">Mucilaginibacter aquariorum</name>
    <dbReference type="NCBI Taxonomy" id="2967225"/>
    <lineage>
        <taxon>Bacteria</taxon>
        <taxon>Pseudomonadati</taxon>
        <taxon>Bacteroidota</taxon>
        <taxon>Sphingobacteriia</taxon>
        <taxon>Sphingobacteriales</taxon>
        <taxon>Sphingobacteriaceae</taxon>
        <taxon>Mucilaginibacter</taxon>
    </lineage>
</organism>
<evidence type="ECO:0000313" key="1">
    <source>
        <dbReference type="EMBL" id="MCQ6957530.1"/>
    </source>
</evidence>
<name>A0ABT1SZ87_9SPHI</name>
<protein>
    <recommendedName>
        <fullName evidence="3">Phage baseplate protein</fullName>
    </recommendedName>
</protein>
<accession>A0ABT1SZ87</accession>